<dbReference type="AlphaFoldDB" id="A0A6C0F030"/>
<accession>A0A6C0F030</accession>
<evidence type="ECO:0000313" key="2">
    <source>
        <dbReference type="EMBL" id="QHT34836.1"/>
    </source>
</evidence>
<feature type="domain" description="Minor capsid protein P8 central region" evidence="1">
    <location>
        <begin position="76"/>
        <end position="190"/>
    </location>
</feature>
<dbReference type="Pfam" id="PF19065">
    <property type="entry name" value="P8_CR"/>
    <property type="match status" value="1"/>
</dbReference>
<sequence>MEKSVLEKIQDPWVENRYNLTSTSAQYPAPQHGGRVPNINAPESQDFPARPASMYTGGTPIPGFSARTDLIGHVHKSTPLNEVFFSDANIEKLQKDIQQQVYLMSGPNKYMIDRQNDDDLKIIMRSYYLSYARNNPATVAEELADLNGRVVGFASGRIYSEVDFHKFYLKDIEEFALPIANPLNTASYGTRTGELKSFF</sequence>
<dbReference type="EMBL" id="MN739010">
    <property type="protein sequence ID" value="QHT34836.1"/>
    <property type="molecule type" value="Genomic_DNA"/>
</dbReference>
<protein>
    <recommendedName>
        <fullName evidence="1">Minor capsid protein P8 central region domain-containing protein</fullName>
    </recommendedName>
</protein>
<name>A0A6C0F030_9ZZZZ</name>
<evidence type="ECO:0000259" key="1">
    <source>
        <dbReference type="Pfam" id="PF19065"/>
    </source>
</evidence>
<reference evidence="2" key="1">
    <citation type="journal article" date="2020" name="Nature">
        <title>Giant virus diversity and host interactions through global metagenomics.</title>
        <authorList>
            <person name="Schulz F."/>
            <person name="Roux S."/>
            <person name="Paez-Espino D."/>
            <person name="Jungbluth S."/>
            <person name="Walsh D.A."/>
            <person name="Denef V.J."/>
            <person name="McMahon K.D."/>
            <person name="Konstantinidis K.T."/>
            <person name="Eloe-Fadrosh E.A."/>
            <person name="Kyrpides N.C."/>
            <person name="Woyke T."/>
        </authorList>
    </citation>
    <scope>NUCLEOTIDE SEQUENCE</scope>
    <source>
        <strain evidence="2">GVMAG-M-3300009164-40</strain>
    </source>
</reference>
<proteinExistence type="predicted"/>
<organism evidence="2">
    <name type="scientific">viral metagenome</name>
    <dbReference type="NCBI Taxonomy" id="1070528"/>
    <lineage>
        <taxon>unclassified sequences</taxon>
        <taxon>metagenomes</taxon>
        <taxon>organismal metagenomes</taxon>
    </lineage>
</organism>
<dbReference type="InterPro" id="IPR043916">
    <property type="entry name" value="P8_CR"/>
</dbReference>